<name>A0AAU9W3S1_9CNID</name>
<dbReference type="AlphaFoldDB" id="A0AAU9W3S1"/>
<accession>A0AAU9W3S1</accession>
<gene>
    <name evidence="1" type="ORF">PMEA_00031047</name>
</gene>
<dbReference type="EMBL" id="CALNXJ010000007">
    <property type="protein sequence ID" value="CAH3044240.1"/>
    <property type="molecule type" value="Genomic_DNA"/>
</dbReference>
<dbReference type="Proteomes" id="UP001159428">
    <property type="component" value="Unassembled WGS sequence"/>
</dbReference>
<reference evidence="1 2" key="1">
    <citation type="submission" date="2022-05" db="EMBL/GenBank/DDBJ databases">
        <authorList>
            <consortium name="Genoscope - CEA"/>
            <person name="William W."/>
        </authorList>
    </citation>
    <scope>NUCLEOTIDE SEQUENCE [LARGE SCALE GENOMIC DNA]</scope>
</reference>
<sequence length="301" mass="35092">MAVRIRCSEWESDEQLKSDLERYVLANYSRQEILDFASRDFPEYAWSLPTLSRRLHFFGIKYVQYETNVEDVKKAIEEEMEGPGYQGSPFCNRLMIIVSCHSSYFIMLSCIQGPNHTHSGDGHDKLMGFMNSTFPLAVYGLQDAFSGYILYLKLWTTNSDPKLIGRWYMDHPYKTKGNIGPYRVRVLESQRHTPTFGLKFSIYGPHPEARSIKQKFHPSVWNFTVKPSNAVIKQHLLAFIFIPVIQKEMDIFRETVWNSHRVRSQEDAQMPKGIPYHLYSFPEQYNANECGKGILLNICMF</sequence>
<comment type="caution">
    <text evidence="1">The sequence shown here is derived from an EMBL/GenBank/DDBJ whole genome shotgun (WGS) entry which is preliminary data.</text>
</comment>
<evidence type="ECO:0000313" key="1">
    <source>
        <dbReference type="EMBL" id="CAH3044240.1"/>
    </source>
</evidence>
<proteinExistence type="predicted"/>
<keyword evidence="2" id="KW-1185">Reference proteome</keyword>
<evidence type="ECO:0000313" key="2">
    <source>
        <dbReference type="Proteomes" id="UP001159428"/>
    </source>
</evidence>
<organism evidence="1 2">
    <name type="scientific">Pocillopora meandrina</name>
    <dbReference type="NCBI Taxonomy" id="46732"/>
    <lineage>
        <taxon>Eukaryota</taxon>
        <taxon>Metazoa</taxon>
        <taxon>Cnidaria</taxon>
        <taxon>Anthozoa</taxon>
        <taxon>Hexacorallia</taxon>
        <taxon>Scleractinia</taxon>
        <taxon>Astrocoeniina</taxon>
        <taxon>Pocilloporidae</taxon>
        <taxon>Pocillopora</taxon>
    </lineage>
</organism>
<protein>
    <submittedName>
        <fullName evidence="1">Uncharacterized protein</fullName>
    </submittedName>
</protein>